<evidence type="ECO:0000259" key="1">
    <source>
        <dbReference type="Pfam" id="PF01548"/>
    </source>
</evidence>
<dbReference type="GO" id="GO:0004803">
    <property type="term" value="F:transposase activity"/>
    <property type="evidence" value="ECO:0007669"/>
    <property type="project" value="InterPro"/>
</dbReference>
<organism evidence="2 3">
    <name type="scientific">Pedobacter jejuensis</name>
    <dbReference type="NCBI Taxonomy" id="1268550"/>
    <lineage>
        <taxon>Bacteria</taxon>
        <taxon>Pseudomonadati</taxon>
        <taxon>Bacteroidota</taxon>
        <taxon>Sphingobacteriia</taxon>
        <taxon>Sphingobacteriales</taxon>
        <taxon>Sphingobacteriaceae</taxon>
        <taxon>Pedobacter</taxon>
    </lineage>
</organism>
<dbReference type="InterPro" id="IPR047650">
    <property type="entry name" value="Transpos_IS110"/>
</dbReference>
<dbReference type="GO" id="GO:0006313">
    <property type="term" value="P:DNA transposition"/>
    <property type="evidence" value="ECO:0007669"/>
    <property type="project" value="InterPro"/>
</dbReference>
<dbReference type="GO" id="GO:0003677">
    <property type="term" value="F:DNA binding"/>
    <property type="evidence" value="ECO:0007669"/>
    <property type="project" value="InterPro"/>
</dbReference>
<evidence type="ECO:0000313" key="2">
    <source>
        <dbReference type="EMBL" id="RNL51064.1"/>
    </source>
</evidence>
<dbReference type="OrthoDB" id="964423at2"/>
<comment type="caution">
    <text evidence="2">The sequence shown here is derived from an EMBL/GenBank/DDBJ whole genome shotgun (WGS) entry which is preliminary data.</text>
</comment>
<sequence>MINLKYSVGIDVSKKDFHCCLSVIDTEQCVKVKASHKFSNSTSGFKLFMDWLRRNSKDPIPVFCVMEATGVYHEQLAWFIDGQAVSVSILLPNKAKKYLQANGAKSKNDKIDARGLAQIGAEKKLQLWVPPTKKLADLRCYTRQHQSLSEFHTALNNQLEAIKHSQFQSKDIIKQLNKTMRLIEKKILEI</sequence>
<name>A0A3N0BPT1_9SPHI</name>
<dbReference type="Pfam" id="PF01548">
    <property type="entry name" value="DEDD_Tnp_IS110"/>
    <property type="match status" value="1"/>
</dbReference>
<dbReference type="AlphaFoldDB" id="A0A3N0BPT1"/>
<dbReference type="RefSeq" id="WP_123206687.1">
    <property type="nucleotide sequence ID" value="NZ_RBEE01000042.1"/>
</dbReference>
<dbReference type="PANTHER" id="PTHR33055">
    <property type="entry name" value="TRANSPOSASE FOR INSERTION SEQUENCE ELEMENT IS1111A"/>
    <property type="match status" value="1"/>
</dbReference>
<keyword evidence="3" id="KW-1185">Reference proteome</keyword>
<dbReference type="InterPro" id="IPR002525">
    <property type="entry name" value="Transp_IS110-like_N"/>
</dbReference>
<evidence type="ECO:0000313" key="3">
    <source>
        <dbReference type="Proteomes" id="UP000274046"/>
    </source>
</evidence>
<proteinExistence type="predicted"/>
<dbReference type="PANTHER" id="PTHR33055:SF13">
    <property type="entry name" value="TRANSPOSASE"/>
    <property type="match status" value="1"/>
</dbReference>
<gene>
    <name evidence="2" type="ORF">D7004_15165</name>
</gene>
<reference evidence="2 3" key="1">
    <citation type="submission" date="2018-10" db="EMBL/GenBank/DDBJ databases">
        <title>Genome sequencing of Pedobacter jejuensis TNB23.</title>
        <authorList>
            <person name="Cho Y.-J."/>
            <person name="Cho A."/>
            <person name="Kim O.-S."/>
        </authorList>
    </citation>
    <scope>NUCLEOTIDE SEQUENCE [LARGE SCALE GENOMIC DNA]</scope>
    <source>
        <strain evidence="2 3">TNB23</strain>
    </source>
</reference>
<dbReference type="Proteomes" id="UP000274046">
    <property type="component" value="Unassembled WGS sequence"/>
</dbReference>
<protein>
    <recommendedName>
        <fullName evidence="1">Transposase IS110-like N-terminal domain-containing protein</fullName>
    </recommendedName>
</protein>
<dbReference type="EMBL" id="RBEE01000042">
    <property type="protein sequence ID" value="RNL51064.1"/>
    <property type="molecule type" value="Genomic_DNA"/>
</dbReference>
<feature type="domain" description="Transposase IS110-like N-terminal" evidence="1">
    <location>
        <begin position="8"/>
        <end position="161"/>
    </location>
</feature>
<accession>A0A3N0BPT1</accession>